<dbReference type="AlphaFoldDB" id="A0A0D7ERF2"/>
<feature type="transmembrane region" description="Helical" evidence="8">
    <location>
        <begin position="312"/>
        <end position="330"/>
    </location>
</feature>
<evidence type="ECO:0000256" key="4">
    <source>
        <dbReference type="ARBA" id="ARBA00022475"/>
    </source>
</evidence>
<evidence type="ECO:0000256" key="8">
    <source>
        <dbReference type="SAM" id="Phobius"/>
    </source>
</evidence>
<feature type="transmembrane region" description="Helical" evidence="8">
    <location>
        <begin position="144"/>
        <end position="165"/>
    </location>
</feature>
<dbReference type="EMBL" id="JXXE01000272">
    <property type="protein sequence ID" value="KIZ42027.1"/>
    <property type="molecule type" value="Genomic_DNA"/>
</dbReference>
<dbReference type="Pfam" id="PF07690">
    <property type="entry name" value="MFS_1"/>
    <property type="match status" value="1"/>
</dbReference>
<feature type="transmembrane region" description="Helical" evidence="8">
    <location>
        <begin position="201"/>
        <end position="226"/>
    </location>
</feature>
<dbReference type="SUPFAM" id="SSF103473">
    <property type="entry name" value="MFS general substrate transporter"/>
    <property type="match status" value="1"/>
</dbReference>
<comment type="similarity">
    <text evidence="2">Belongs to the major facilitator superfamily. EmrB family.</text>
</comment>
<comment type="subcellular location">
    <subcellularLocation>
        <location evidence="1">Cell membrane</location>
        <topology evidence="1">Multi-pass membrane protein</topology>
    </subcellularLocation>
</comment>
<dbReference type="NCBIfam" id="TIGR00711">
    <property type="entry name" value="efflux_EmrB"/>
    <property type="match status" value="1"/>
</dbReference>
<evidence type="ECO:0000256" key="3">
    <source>
        <dbReference type="ARBA" id="ARBA00022448"/>
    </source>
</evidence>
<dbReference type="OrthoDB" id="9812221at2"/>
<dbReference type="GO" id="GO:0022857">
    <property type="term" value="F:transmembrane transporter activity"/>
    <property type="evidence" value="ECO:0007669"/>
    <property type="project" value="InterPro"/>
</dbReference>
<sequence length="521" mass="54810">MTAPAKVESAPSASLSDWIAVIGGALGALMATLDISITNTALPQIQGAIGASGTEGTWIGTGYLVAEVVMIPLAAWLMRLMGLRTLLLVTSIAFVMFSIFCGLAEGLTQMIVGRVGQGFFGGALIPTAQVIIRTRLPPHQMPVGMSIFGVIVLLGPVLGPVFGGYLAEEVSWHWCFFINLPVGIALVTLLLVGLPAQKANFALLADADWLGIVGMTMAFSCLTVVFEEGQREQWFESSLIVYLSLASLVGFLILLVAQMTSRDPVLKLRLLRNRAFGGATLLVFVVGAGLYGCTFIVPQFLSLIAGFNARQAGSIMALAALPTFVLMPILPRIIGRLDTRVMVALGLAFFAASCFADVGLSPDTSGGDFTVSQLLRGVGQILAMMPLNQASMVAVGRENAADGAGIYSMARNLGGSVGLSLSGIFIDRQTAVHSATIRESVTANSVLAQTRLAANGIAQGLDAATAKLRAMAQLSAQIDRHALIMTFSDTFWIMGIVLLAAIPVVMLLRRPELGTAISEGH</sequence>
<feature type="transmembrane region" description="Helical" evidence="8">
    <location>
        <begin position="278"/>
        <end position="300"/>
    </location>
</feature>
<name>A0A0D7ERF2_RHOPL</name>
<feature type="domain" description="Major facilitator superfamily (MFS) profile" evidence="9">
    <location>
        <begin position="20"/>
        <end position="513"/>
    </location>
</feature>
<keyword evidence="4" id="KW-1003">Cell membrane</keyword>
<keyword evidence="6 8" id="KW-1133">Transmembrane helix</keyword>
<dbReference type="Gene3D" id="1.20.1720.10">
    <property type="entry name" value="Multidrug resistance protein D"/>
    <property type="match status" value="1"/>
</dbReference>
<dbReference type="InterPro" id="IPR011701">
    <property type="entry name" value="MFS"/>
</dbReference>
<dbReference type="Proteomes" id="UP000032515">
    <property type="component" value="Unassembled WGS sequence"/>
</dbReference>
<reference evidence="10 11" key="1">
    <citation type="submission" date="2014-11" db="EMBL/GenBank/DDBJ databases">
        <title>Genomics and ecophysiology of heterotrophic nitrogen fixing bacteria isolated from estuarine surface water.</title>
        <authorList>
            <person name="Bentzon-Tilia M."/>
            <person name="Severin I."/>
            <person name="Hansen L.H."/>
            <person name="Riemann L."/>
        </authorList>
    </citation>
    <scope>NUCLEOTIDE SEQUENCE [LARGE SCALE GENOMIC DNA]</scope>
    <source>
        <strain evidence="10 11">BAL398</strain>
    </source>
</reference>
<keyword evidence="5 8" id="KW-0812">Transmembrane</keyword>
<evidence type="ECO:0000256" key="2">
    <source>
        <dbReference type="ARBA" id="ARBA00008537"/>
    </source>
</evidence>
<evidence type="ECO:0000256" key="5">
    <source>
        <dbReference type="ARBA" id="ARBA00022692"/>
    </source>
</evidence>
<protein>
    <submittedName>
        <fullName evidence="10">DSBA oxidoreductase</fullName>
    </submittedName>
</protein>
<feature type="transmembrane region" description="Helical" evidence="8">
    <location>
        <begin position="57"/>
        <end position="78"/>
    </location>
</feature>
<dbReference type="RefSeq" id="WP_044411576.1">
    <property type="nucleotide sequence ID" value="NZ_JXXE01000272.1"/>
</dbReference>
<evidence type="ECO:0000313" key="11">
    <source>
        <dbReference type="Proteomes" id="UP000032515"/>
    </source>
</evidence>
<proteinExistence type="inferred from homology"/>
<evidence type="ECO:0000256" key="7">
    <source>
        <dbReference type="ARBA" id="ARBA00023136"/>
    </source>
</evidence>
<keyword evidence="7 8" id="KW-0472">Membrane</keyword>
<organism evidence="10 11">
    <name type="scientific">Rhodopseudomonas palustris</name>
    <dbReference type="NCBI Taxonomy" id="1076"/>
    <lineage>
        <taxon>Bacteria</taxon>
        <taxon>Pseudomonadati</taxon>
        <taxon>Pseudomonadota</taxon>
        <taxon>Alphaproteobacteria</taxon>
        <taxon>Hyphomicrobiales</taxon>
        <taxon>Nitrobacteraceae</taxon>
        <taxon>Rhodopseudomonas</taxon>
    </lineage>
</organism>
<dbReference type="PANTHER" id="PTHR42718">
    <property type="entry name" value="MAJOR FACILITATOR SUPERFAMILY MULTIDRUG TRANSPORTER MFSC"/>
    <property type="match status" value="1"/>
</dbReference>
<dbReference type="GO" id="GO:0005886">
    <property type="term" value="C:plasma membrane"/>
    <property type="evidence" value="ECO:0007669"/>
    <property type="project" value="UniProtKB-SubCell"/>
</dbReference>
<feature type="transmembrane region" description="Helical" evidence="8">
    <location>
        <begin position="490"/>
        <end position="508"/>
    </location>
</feature>
<comment type="caution">
    <text evidence="10">The sequence shown here is derived from an EMBL/GenBank/DDBJ whole genome shotgun (WGS) entry which is preliminary data.</text>
</comment>
<feature type="transmembrane region" description="Helical" evidence="8">
    <location>
        <begin position="18"/>
        <end position="37"/>
    </location>
</feature>
<evidence type="ECO:0000259" key="9">
    <source>
        <dbReference type="PROSITE" id="PS50850"/>
    </source>
</evidence>
<feature type="transmembrane region" description="Helical" evidence="8">
    <location>
        <begin position="85"/>
        <end position="105"/>
    </location>
</feature>
<dbReference type="Gene3D" id="1.20.1250.20">
    <property type="entry name" value="MFS general substrate transporter like domains"/>
    <property type="match status" value="1"/>
</dbReference>
<feature type="transmembrane region" description="Helical" evidence="8">
    <location>
        <begin position="111"/>
        <end position="132"/>
    </location>
</feature>
<dbReference type="PROSITE" id="PS50850">
    <property type="entry name" value="MFS"/>
    <property type="match status" value="1"/>
</dbReference>
<evidence type="ECO:0000256" key="1">
    <source>
        <dbReference type="ARBA" id="ARBA00004651"/>
    </source>
</evidence>
<dbReference type="PANTHER" id="PTHR42718:SF9">
    <property type="entry name" value="MAJOR FACILITATOR SUPERFAMILY MULTIDRUG TRANSPORTER MFSC"/>
    <property type="match status" value="1"/>
</dbReference>
<dbReference type="CDD" id="cd17503">
    <property type="entry name" value="MFS_LmrB_MDR_like"/>
    <property type="match status" value="1"/>
</dbReference>
<feature type="transmembrane region" description="Helical" evidence="8">
    <location>
        <begin position="171"/>
        <end position="194"/>
    </location>
</feature>
<evidence type="ECO:0000313" key="10">
    <source>
        <dbReference type="EMBL" id="KIZ42027.1"/>
    </source>
</evidence>
<dbReference type="InterPro" id="IPR020846">
    <property type="entry name" value="MFS_dom"/>
</dbReference>
<keyword evidence="3" id="KW-0813">Transport</keyword>
<accession>A0A0D7ERF2</accession>
<dbReference type="InterPro" id="IPR036259">
    <property type="entry name" value="MFS_trans_sf"/>
</dbReference>
<dbReference type="InterPro" id="IPR004638">
    <property type="entry name" value="EmrB-like"/>
</dbReference>
<dbReference type="PATRIC" id="fig|1076.23.peg.2831"/>
<gene>
    <name evidence="10" type="ORF">OO17_13620</name>
</gene>
<evidence type="ECO:0000256" key="6">
    <source>
        <dbReference type="ARBA" id="ARBA00022989"/>
    </source>
</evidence>
<feature type="transmembrane region" description="Helical" evidence="8">
    <location>
        <begin position="238"/>
        <end position="257"/>
    </location>
</feature>